<dbReference type="GO" id="GO:0099558">
    <property type="term" value="P:maintenance of synapse structure"/>
    <property type="evidence" value="ECO:0007669"/>
    <property type="project" value="TreeGrafter"/>
</dbReference>
<dbReference type="SMART" id="SM00110">
    <property type="entry name" value="C1Q"/>
    <property type="match status" value="1"/>
</dbReference>
<dbReference type="PaxDb" id="8022-A0A060VVM3"/>
<keyword evidence="4" id="KW-1133">Transmembrane helix</keyword>
<evidence type="ECO:0000256" key="4">
    <source>
        <dbReference type="SAM" id="Phobius"/>
    </source>
</evidence>
<dbReference type="InterPro" id="IPR050822">
    <property type="entry name" value="Cerebellin_Synaptic_Org"/>
</dbReference>
<keyword evidence="4" id="KW-0472">Membrane</keyword>
<reference evidence="6" key="2">
    <citation type="submission" date="2014-03" db="EMBL/GenBank/DDBJ databases">
        <authorList>
            <person name="Genoscope - CEA"/>
        </authorList>
    </citation>
    <scope>NUCLEOTIDE SEQUENCE</scope>
</reference>
<dbReference type="GO" id="GO:0005576">
    <property type="term" value="C:extracellular region"/>
    <property type="evidence" value="ECO:0007669"/>
    <property type="project" value="UniProtKB-SubCell"/>
</dbReference>
<keyword evidence="4" id="KW-0812">Transmembrane</keyword>
<evidence type="ECO:0000256" key="1">
    <source>
        <dbReference type="ARBA" id="ARBA00004613"/>
    </source>
</evidence>
<dbReference type="SUPFAM" id="SSF49842">
    <property type="entry name" value="TNF-like"/>
    <property type="match status" value="1"/>
</dbReference>
<protein>
    <recommendedName>
        <fullName evidence="5">C1q domain-containing protein</fullName>
    </recommendedName>
</protein>
<evidence type="ECO:0000256" key="2">
    <source>
        <dbReference type="ARBA" id="ARBA00022525"/>
    </source>
</evidence>
<sequence>MKNLSYIFIITRFLKHAVGPTVTIYVLQIMKFVAVSALCLWGLLCLCASVKAVGTLELMRDAAVGWTGVLPCGKWDCECAFNSQRGCCCVANEMSMLEDHTFMRMVDMWEQLTRLDNDIKEVTGNNKIAFTAAMRSRSDCFGPFTSNVPIRYYAISLNQGNGYNDALGTFTAPRAGLYSFSFTAYSNVGLDGERLYHKVQLIKNNEVVASVWEDNREDTEDSATHSVLVSLRQGDQVYVELLSGRSLCGNTKEYNRFSGYLVYPFTQE</sequence>
<feature type="domain" description="C1q" evidence="5">
    <location>
        <begin position="123"/>
        <end position="268"/>
    </location>
</feature>
<dbReference type="AlphaFoldDB" id="A0A060VVM3"/>
<dbReference type="PROSITE" id="PS50871">
    <property type="entry name" value="C1Q"/>
    <property type="match status" value="1"/>
</dbReference>
<evidence type="ECO:0000256" key="3">
    <source>
        <dbReference type="ARBA" id="ARBA00022729"/>
    </source>
</evidence>
<organism evidence="6 7">
    <name type="scientific">Oncorhynchus mykiss</name>
    <name type="common">Rainbow trout</name>
    <name type="synonym">Salmo gairdneri</name>
    <dbReference type="NCBI Taxonomy" id="8022"/>
    <lineage>
        <taxon>Eukaryota</taxon>
        <taxon>Metazoa</taxon>
        <taxon>Chordata</taxon>
        <taxon>Craniata</taxon>
        <taxon>Vertebrata</taxon>
        <taxon>Euteleostomi</taxon>
        <taxon>Actinopterygii</taxon>
        <taxon>Neopterygii</taxon>
        <taxon>Teleostei</taxon>
        <taxon>Protacanthopterygii</taxon>
        <taxon>Salmoniformes</taxon>
        <taxon>Salmonidae</taxon>
        <taxon>Salmoninae</taxon>
        <taxon>Oncorhynchus</taxon>
    </lineage>
</organism>
<dbReference type="Gene3D" id="2.60.120.40">
    <property type="match status" value="1"/>
</dbReference>
<dbReference type="EMBL" id="FR904313">
    <property type="protein sequence ID" value="CDQ58851.1"/>
    <property type="molecule type" value="Genomic_DNA"/>
</dbReference>
<feature type="transmembrane region" description="Helical" evidence="4">
    <location>
        <begin position="21"/>
        <end position="44"/>
    </location>
</feature>
<dbReference type="GO" id="GO:0045202">
    <property type="term" value="C:synapse"/>
    <property type="evidence" value="ECO:0007669"/>
    <property type="project" value="TreeGrafter"/>
</dbReference>
<evidence type="ECO:0000313" key="7">
    <source>
        <dbReference type="Proteomes" id="UP000193380"/>
    </source>
</evidence>
<proteinExistence type="predicted"/>
<dbReference type="PANTHER" id="PTHR22923">
    <property type="entry name" value="CEREBELLIN-RELATED"/>
    <property type="match status" value="1"/>
</dbReference>
<dbReference type="Pfam" id="PF00386">
    <property type="entry name" value="C1q"/>
    <property type="match status" value="1"/>
</dbReference>
<evidence type="ECO:0000259" key="5">
    <source>
        <dbReference type="PROSITE" id="PS50871"/>
    </source>
</evidence>
<dbReference type="PANTHER" id="PTHR22923:SF89">
    <property type="entry name" value="CEREBELLIN 18"/>
    <property type="match status" value="1"/>
</dbReference>
<dbReference type="PRINTS" id="PR00007">
    <property type="entry name" value="COMPLEMNTC1Q"/>
</dbReference>
<dbReference type="InterPro" id="IPR008983">
    <property type="entry name" value="Tumour_necrosis_fac-like_dom"/>
</dbReference>
<dbReference type="Proteomes" id="UP000193380">
    <property type="component" value="Unassembled WGS sequence"/>
</dbReference>
<evidence type="ECO:0000313" key="6">
    <source>
        <dbReference type="EMBL" id="CDQ58851.1"/>
    </source>
</evidence>
<comment type="subcellular location">
    <subcellularLocation>
        <location evidence="1">Secreted</location>
    </subcellularLocation>
</comment>
<keyword evidence="3" id="KW-0732">Signal</keyword>
<gene>
    <name evidence="6" type="ORF">GSONMT00078603001</name>
</gene>
<dbReference type="InterPro" id="IPR001073">
    <property type="entry name" value="C1q_dom"/>
</dbReference>
<reference evidence="6" key="1">
    <citation type="journal article" date="2014" name="Nat. Commun.">
        <title>The rainbow trout genome provides novel insights into evolution after whole-genome duplication in vertebrates.</title>
        <authorList>
            <person name="Berthelot C."/>
            <person name="Brunet F."/>
            <person name="Chalopin D."/>
            <person name="Juanchich A."/>
            <person name="Bernard M."/>
            <person name="Noel B."/>
            <person name="Bento P."/>
            <person name="Da Silva C."/>
            <person name="Labadie K."/>
            <person name="Alberti A."/>
            <person name="Aury J.M."/>
            <person name="Louis A."/>
            <person name="Dehais P."/>
            <person name="Bardou P."/>
            <person name="Montfort J."/>
            <person name="Klopp C."/>
            <person name="Cabau C."/>
            <person name="Gaspin C."/>
            <person name="Thorgaard G.H."/>
            <person name="Boussaha M."/>
            <person name="Quillet E."/>
            <person name="Guyomard R."/>
            <person name="Galiana D."/>
            <person name="Bobe J."/>
            <person name="Volff J.N."/>
            <person name="Genet C."/>
            <person name="Wincker P."/>
            <person name="Jaillon O."/>
            <person name="Roest Crollius H."/>
            <person name="Guiguen Y."/>
        </authorList>
    </citation>
    <scope>NUCLEOTIDE SEQUENCE [LARGE SCALE GENOMIC DNA]</scope>
</reference>
<dbReference type="STRING" id="8022.A0A060VVM3"/>
<name>A0A060VVM3_ONCMY</name>
<accession>A0A060VVM3</accession>
<keyword evidence="2" id="KW-0964">Secreted</keyword>